<proteinExistence type="predicted"/>
<dbReference type="STRING" id="1125699.HMPREF9194_01116"/>
<evidence type="ECO:0000256" key="1">
    <source>
        <dbReference type="SAM" id="MobiDB-lite"/>
    </source>
</evidence>
<protein>
    <recommendedName>
        <fullName evidence="4">Lipoprotein</fullName>
    </recommendedName>
</protein>
<dbReference type="RefSeq" id="WP_016525404.1">
    <property type="nucleotide sequence ID" value="NZ_KE332518.1"/>
</dbReference>
<sequence>MHIKSFNIWKLSTVLILVSLLIVACPSPLINSYYVQQQNSGAENGNHNGGNNGNNEEPGGGDVPVTPEEPAEPGKISMFSVILSNGKIAEPKHDTAVYDQLAKKLDASYGFPFGMFDSTKLDFTTAKFEIDKIDNYVTAMKYNGSIEWKNEIIKDKENGIYEQQIGGKDFKVKIPALTTTAKNIVFYRLSGKHPFGLYQNEEYEVYGEDGNPTGTKELLMKRFVFYYFTGKNTGQDLQNCLVAVDMYSKLIFSFAKPIKFKSVFGNQVPTKWASVDTHSVGPGGKRYRFYQYDPIGYVTEDGTFHLTDTYKENMAKNEYDPVYTGKSPYLGYADGTQEEEQEPPLNGTLTVKAKYLKNINVTDGWFSGDPEFSWDIRSRLSTSTTSDKNWFSLASQLTNNKYEIPKGRLVPFTGNSKSYTFSGTKGNTIELDSQIIELDAQSSMKPEDNEPVTEYEKPIIYFKYDKESKAWKPNGTNEKFVNGAVSFDADFMLTDGETKEFVITLPARSNQKMQLCYELSWKAE</sequence>
<dbReference type="HOGENOM" id="CLU_039940_0_0_12"/>
<accession>S3JXU0</accession>
<dbReference type="PROSITE" id="PS51257">
    <property type="entry name" value="PROKAR_LIPOPROTEIN"/>
    <property type="match status" value="1"/>
</dbReference>
<dbReference type="EMBL" id="ATFF01000006">
    <property type="protein sequence ID" value="EPF30793.1"/>
    <property type="molecule type" value="Genomic_DNA"/>
</dbReference>
<dbReference type="AlphaFoldDB" id="S3JXU0"/>
<organism evidence="2 3">
    <name type="scientific">Treponema maltophilum ATCC 51939</name>
    <dbReference type="NCBI Taxonomy" id="1125699"/>
    <lineage>
        <taxon>Bacteria</taxon>
        <taxon>Pseudomonadati</taxon>
        <taxon>Spirochaetota</taxon>
        <taxon>Spirochaetia</taxon>
        <taxon>Spirochaetales</taxon>
        <taxon>Treponemataceae</taxon>
        <taxon>Treponema</taxon>
    </lineage>
</organism>
<dbReference type="OrthoDB" id="308659at2"/>
<feature type="region of interest" description="Disordered" evidence="1">
    <location>
        <begin position="41"/>
        <end position="70"/>
    </location>
</feature>
<keyword evidence="3" id="KW-1185">Reference proteome</keyword>
<comment type="caution">
    <text evidence="2">The sequence shown here is derived from an EMBL/GenBank/DDBJ whole genome shotgun (WGS) entry which is preliminary data.</text>
</comment>
<feature type="compositionally biased region" description="Gly residues" evidence="1">
    <location>
        <begin position="47"/>
        <end position="62"/>
    </location>
</feature>
<evidence type="ECO:0000313" key="3">
    <source>
        <dbReference type="Proteomes" id="UP000014541"/>
    </source>
</evidence>
<evidence type="ECO:0000313" key="2">
    <source>
        <dbReference type="EMBL" id="EPF30793.1"/>
    </source>
</evidence>
<dbReference type="eggNOG" id="ENOG50346AZ">
    <property type="taxonomic scope" value="Bacteria"/>
</dbReference>
<reference evidence="2 3" key="1">
    <citation type="submission" date="2013-04" db="EMBL/GenBank/DDBJ databases">
        <title>The Genome Sequence of Treponema maltophilum ATCC 51939.</title>
        <authorList>
            <consortium name="The Broad Institute Genomics Platform"/>
            <person name="Earl A."/>
            <person name="Ward D."/>
            <person name="Feldgarden M."/>
            <person name="Gevers D."/>
            <person name="Leonetti C."/>
            <person name="Blanton J.M."/>
            <person name="Dewhirst F.E."/>
            <person name="Izard J."/>
            <person name="Walker B."/>
            <person name="Young S."/>
            <person name="Zeng Q."/>
            <person name="Gargeya S."/>
            <person name="Fitzgerald M."/>
            <person name="Haas B."/>
            <person name="Abouelleil A."/>
            <person name="Allen A.W."/>
            <person name="Alvarado L."/>
            <person name="Arachchi H.M."/>
            <person name="Berlin A.M."/>
            <person name="Chapman S.B."/>
            <person name="Gainer-Dewar J."/>
            <person name="Goldberg J."/>
            <person name="Griggs A."/>
            <person name="Gujja S."/>
            <person name="Hansen M."/>
            <person name="Howarth C."/>
            <person name="Imamovic A."/>
            <person name="Ireland A."/>
            <person name="Larimer J."/>
            <person name="McCowan C."/>
            <person name="Murphy C."/>
            <person name="Pearson M."/>
            <person name="Poon T.W."/>
            <person name="Priest M."/>
            <person name="Roberts A."/>
            <person name="Saif S."/>
            <person name="Shea T."/>
            <person name="Sisk P."/>
            <person name="Sykes S."/>
            <person name="Wortman J."/>
            <person name="Nusbaum C."/>
            <person name="Birren B."/>
        </authorList>
    </citation>
    <scope>NUCLEOTIDE SEQUENCE [LARGE SCALE GENOMIC DNA]</scope>
    <source>
        <strain evidence="2 3">ATCC 51939</strain>
    </source>
</reference>
<gene>
    <name evidence="2" type="ORF">HMPREF9194_01116</name>
</gene>
<dbReference type="PATRIC" id="fig|1125699.3.peg.1137"/>
<evidence type="ECO:0008006" key="4">
    <source>
        <dbReference type="Google" id="ProtNLM"/>
    </source>
</evidence>
<dbReference type="Proteomes" id="UP000014541">
    <property type="component" value="Unassembled WGS sequence"/>
</dbReference>
<name>S3JXU0_TREMA</name>